<evidence type="ECO:0000313" key="1">
    <source>
        <dbReference type="EMBL" id="KKK66234.1"/>
    </source>
</evidence>
<organism evidence="1">
    <name type="scientific">marine sediment metagenome</name>
    <dbReference type="NCBI Taxonomy" id="412755"/>
    <lineage>
        <taxon>unclassified sequences</taxon>
        <taxon>metagenomes</taxon>
        <taxon>ecological metagenomes</taxon>
    </lineage>
</organism>
<proteinExistence type="predicted"/>
<sequence>MPDPFPGGSNWPPYPRRRHIDAQTHFDHSDPYLWHNLPPAEQMGRWWLHRQGPVGDPIGPPQLTHALWQKRPMYDFPASIMAPCVGTKTEEGLWYAGQVGLKQNRSGNTVIGPPYLDLYTLYPYVNESGPQVSEAMNLADMLEADQYRFFVLFPVPPNNAWETYPCYPECVPYPEG</sequence>
<comment type="caution">
    <text evidence="1">The sequence shown here is derived from an EMBL/GenBank/DDBJ whole genome shotgun (WGS) entry which is preliminary data.</text>
</comment>
<name>A0A0F8ZII9_9ZZZZ</name>
<dbReference type="EMBL" id="LAZR01060173">
    <property type="protein sequence ID" value="KKK66234.1"/>
    <property type="molecule type" value="Genomic_DNA"/>
</dbReference>
<accession>A0A0F8ZII9</accession>
<dbReference type="AlphaFoldDB" id="A0A0F8ZII9"/>
<gene>
    <name evidence="1" type="ORF">LCGC14_2966140</name>
</gene>
<feature type="non-terminal residue" evidence="1">
    <location>
        <position position="176"/>
    </location>
</feature>
<reference evidence="1" key="1">
    <citation type="journal article" date="2015" name="Nature">
        <title>Complex archaea that bridge the gap between prokaryotes and eukaryotes.</title>
        <authorList>
            <person name="Spang A."/>
            <person name="Saw J.H."/>
            <person name="Jorgensen S.L."/>
            <person name="Zaremba-Niedzwiedzka K."/>
            <person name="Martijn J."/>
            <person name="Lind A.E."/>
            <person name="van Eijk R."/>
            <person name="Schleper C."/>
            <person name="Guy L."/>
            <person name="Ettema T.J."/>
        </authorList>
    </citation>
    <scope>NUCLEOTIDE SEQUENCE</scope>
</reference>
<protein>
    <submittedName>
        <fullName evidence="1">Uncharacterized protein</fullName>
    </submittedName>
</protein>